<dbReference type="InterPro" id="IPR032518">
    <property type="entry name" value="HepII_N"/>
</dbReference>
<organism evidence="7 8">
    <name type="scientific">Massilia antarctica</name>
    <dbReference type="NCBI Taxonomy" id="2765360"/>
    <lineage>
        <taxon>Bacteria</taxon>
        <taxon>Pseudomonadati</taxon>
        <taxon>Pseudomonadota</taxon>
        <taxon>Betaproteobacteria</taxon>
        <taxon>Burkholderiales</taxon>
        <taxon>Oxalobacteraceae</taxon>
        <taxon>Telluria group</taxon>
        <taxon>Massilia</taxon>
    </lineage>
</organism>
<dbReference type="Proteomes" id="UP000662888">
    <property type="component" value="Chromosome"/>
</dbReference>
<evidence type="ECO:0000256" key="4">
    <source>
        <dbReference type="ARBA" id="ARBA00023239"/>
    </source>
</evidence>
<dbReference type="Pfam" id="PF16332">
    <property type="entry name" value="DUF4962"/>
    <property type="match status" value="1"/>
</dbReference>
<evidence type="ECO:0000313" key="8">
    <source>
        <dbReference type="Proteomes" id="UP000662888"/>
    </source>
</evidence>
<evidence type="ECO:0000313" key="7">
    <source>
        <dbReference type="EMBL" id="QPI49365.1"/>
    </source>
</evidence>
<reference evidence="7 8" key="1">
    <citation type="submission" date="2020-11" db="EMBL/GenBank/DDBJ databases">
        <authorList>
            <person name="Sun Q."/>
        </authorList>
    </citation>
    <scope>NUCLEOTIDE SEQUENCE [LARGE SCALE GENOMIC DNA]</scope>
    <source>
        <strain evidence="7 8">P8398</strain>
    </source>
</reference>
<gene>
    <name evidence="7" type="ORF">IV454_28625</name>
</gene>
<dbReference type="PANTHER" id="PTHR39210:SF1">
    <property type="entry name" value="HEPARIN-SULFATE LYASE"/>
    <property type="match status" value="1"/>
</dbReference>
<dbReference type="InterPro" id="IPR012480">
    <property type="entry name" value="Hepar_II_III_C"/>
</dbReference>
<keyword evidence="2" id="KW-0732">Signal</keyword>
<protein>
    <submittedName>
        <fullName evidence="7">Heparinase II/III family protein</fullName>
    </submittedName>
</protein>
<dbReference type="EMBL" id="CP065053">
    <property type="protein sequence ID" value="QPI49365.1"/>
    <property type="molecule type" value="Genomic_DNA"/>
</dbReference>
<dbReference type="InterPro" id="IPR008929">
    <property type="entry name" value="Chondroitin_lyas"/>
</dbReference>
<comment type="subcellular location">
    <subcellularLocation>
        <location evidence="1">Periplasm</location>
    </subcellularLocation>
</comment>
<keyword evidence="4" id="KW-0456">Lyase</keyword>
<sequence>MPADANWPLRSINVDTKAYIAQAGVIRNTITPLARQLESAALLWRLHATDKPDIIDLNLQEAIRRGNQLAALHPDGPTSYREQDQATRVIALSLIKAIDLLGPAVEEKYRKVWLDAVQRRGKAIYDSILGSNGKIDQYPFDSHGGTNYGMLATIATLGLDRVPDAGTWFDFSLRGYANSLSPWGGDDGGFANGTAYAEYSEEIYGQLWQPIAAATGVNLFRKPWAIKFAQFMAHFDQPGSPTHVFGDEHDVVPVTQRSISYGKSVQSPVSLWYANSLAGKENALFGLHAPVIEGAGVTPAAPADAAQYPSIGWVAMHSKITDPADKLASVYFKSSPYGSYNHGHADQNSLVINSGGGQLLVEAGKADYYGSEQAKAWYRQTRAHNAITYDGGIGQELGIGDEVASLGWNGAISNFGTSPTLDTVTGTATAAYKGALSVAVRQVWYLREKNVVVVRDKLSSPVPRIFEWNMHSLKEMLIDGNGKVRITGDRSKLCLLSLTGSNFETFPAPPIAVGPKQFHAAFKSLALTSSAEFIVLLDIGCKGNVAVLGGTPAAPVVTIDGQPLRLY</sequence>
<evidence type="ECO:0000259" key="5">
    <source>
        <dbReference type="Pfam" id="PF07940"/>
    </source>
</evidence>
<name>A0AA48WB80_9BURK</name>
<dbReference type="Gene3D" id="2.70.98.70">
    <property type="match status" value="1"/>
</dbReference>
<dbReference type="RefSeq" id="WP_206088920.1">
    <property type="nucleotide sequence ID" value="NZ_CP065053.1"/>
</dbReference>
<dbReference type="PANTHER" id="PTHR39210">
    <property type="entry name" value="HEPARIN-SULFATE LYASE"/>
    <property type="match status" value="1"/>
</dbReference>
<keyword evidence="3" id="KW-0574">Periplasm</keyword>
<accession>A0AA48WB80</accession>
<dbReference type="Gene3D" id="1.50.10.100">
    <property type="entry name" value="Chondroitin AC/alginate lyase"/>
    <property type="match status" value="1"/>
</dbReference>
<evidence type="ECO:0000256" key="3">
    <source>
        <dbReference type="ARBA" id="ARBA00022764"/>
    </source>
</evidence>
<evidence type="ECO:0000259" key="6">
    <source>
        <dbReference type="Pfam" id="PF16332"/>
    </source>
</evidence>
<evidence type="ECO:0000256" key="1">
    <source>
        <dbReference type="ARBA" id="ARBA00004418"/>
    </source>
</evidence>
<feature type="domain" description="Heparinase II N-terminal" evidence="6">
    <location>
        <begin position="59"/>
        <end position="283"/>
    </location>
</feature>
<evidence type="ECO:0000256" key="2">
    <source>
        <dbReference type="ARBA" id="ARBA00022729"/>
    </source>
</evidence>
<keyword evidence="8" id="KW-1185">Reference proteome</keyword>
<dbReference type="Pfam" id="PF07940">
    <property type="entry name" value="Hepar_II_III_C"/>
    <property type="match status" value="1"/>
</dbReference>
<proteinExistence type="predicted"/>
<feature type="domain" description="Heparinase II/III-like C-terminal" evidence="5">
    <location>
        <begin position="302"/>
        <end position="501"/>
    </location>
</feature>